<dbReference type="EMBL" id="CP017077">
    <property type="protein sequence ID" value="AOR80496.1"/>
    <property type="molecule type" value="Genomic_DNA"/>
</dbReference>
<evidence type="ECO:0000256" key="1">
    <source>
        <dbReference type="ARBA" id="ARBA00004651"/>
    </source>
</evidence>
<feature type="transmembrane region" description="Helical" evidence="8">
    <location>
        <begin position="364"/>
        <end position="382"/>
    </location>
</feature>
<dbReference type="NCBIfam" id="TIGR00710">
    <property type="entry name" value="efflux_Bcr_CflA"/>
    <property type="match status" value="1"/>
</dbReference>
<feature type="domain" description="Major facilitator superfamily (MFS) profile" evidence="9">
    <location>
        <begin position="8"/>
        <end position="384"/>
    </location>
</feature>
<feature type="transmembrane region" description="Helical" evidence="8">
    <location>
        <begin position="99"/>
        <end position="120"/>
    </location>
</feature>
<dbReference type="GO" id="GO:0042910">
    <property type="term" value="F:xenobiotic transmembrane transporter activity"/>
    <property type="evidence" value="ECO:0007669"/>
    <property type="project" value="InterPro"/>
</dbReference>
<evidence type="ECO:0000256" key="5">
    <source>
        <dbReference type="ARBA" id="ARBA00022692"/>
    </source>
</evidence>
<proteinExistence type="inferred from homology"/>
<dbReference type="PROSITE" id="PS50850">
    <property type="entry name" value="MFS"/>
    <property type="match status" value="1"/>
</dbReference>
<comment type="similarity">
    <text evidence="2 8">Belongs to the major facilitator superfamily. Bcr/CmlA family.</text>
</comment>
<dbReference type="PANTHER" id="PTHR23502:SF132">
    <property type="entry name" value="POLYAMINE TRANSPORTER 2-RELATED"/>
    <property type="match status" value="1"/>
</dbReference>
<dbReference type="GO" id="GO:0005886">
    <property type="term" value="C:plasma membrane"/>
    <property type="evidence" value="ECO:0007669"/>
    <property type="project" value="UniProtKB-SubCell"/>
</dbReference>
<feature type="transmembrane region" description="Helical" evidence="8">
    <location>
        <begin position="209"/>
        <end position="233"/>
    </location>
</feature>
<evidence type="ECO:0000256" key="3">
    <source>
        <dbReference type="ARBA" id="ARBA00022448"/>
    </source>
</evidence>
<feature type="transmembrane region" description="Helical" evidence="8">
    <location>
        <begin position="275"/>
        <end position="296"/>
    </location>
</feature>
<dbReference type="SUPFAM" id="SSF103473">
    <property type="entry name" value="MFS general substrate transporter"/>
    <property type="match status" value="1"/>
</dbReference>
<evidence type="ECO:0000313" key="10">
    <source>
        <dbReference type="EMBL" id="AOR80496.1"/>
    </source>
</evidence>
<keyword evidence="7 8" id="KW-0472">Membrane</keyword>
<geneLocation type="plasmid" evidence="10 11">
    <name>pSA2</name>
</geneLocation>
<keyword evidence="6 8" id="KW-1133">Transmembrane helix</keyword>
<evidence type="ECO:0000313" key="11">
    <source>
        <dbReference type="Proteomes" id="UP000094626"/>
    </source>
</evidence>
<dbReference type="CDD" id="cd17320">
    <property type="entry name" value="MFS_MdfA_MDR_like"/>
    <property type="match status" value="1"/>
</dbReference>
<feature type="transmembrane region" description="Helical" evidence="8">
    <location>
        <begin position="132"/>
        <end position="154"/>
    </location>
</feature>
<feature type="transmembrane region" description="Helical" evidence="8">
    <location>
        <begin position="160"/>
        <end position="182"/>
    </location>
</feature>
<feature type="transmembrane region" description="Helical" evidence="8">
    <location>
        <begin position="339"/>
        <end position="358"/>
    </location>
</feature>
<protein>
    <recommendedName>
        <fullName evidence="8">Bcr/CflA family efflux transporter</fullName>
    </recommendedName>
</protein>
<keyword evidence="3 8" id="KW-0813">Transport</keyword>
<feature type="transmembrane region" description="Helical" evidence="8">
    <location>
        <begin position="74"/>
        <end position="93"/>
    </location>
</feature>
<evidence type="ECO:0000256" key="7">
    <source>
        <dbReference type="ARBA" id="ARBA00023136"/>
    </source>
</evidence>
<dbReference type="Pfam" id="PF07690">
    <property type="entry name" value="MFS_1"/>
    <property type="match status" value="1"/>
</dbReference>
<keyword evidence="4" id="KW-1003">Cell membrane</keyword>
<gene>
    <name evidence="10" type="ORF">BES08_26940</name>
</gene>
<evidence type="ECO:0000256" key="8">
    <source>
        <dbReference type="RuleBase" id="RU365088"/>
    </source>
</evidence>
<dbReference type="InterPro" id="IPR020846">
    <property type="entry name" value="MFS_dom"/>
</dbReference>
<dbReference type="InterPro" id="IPR004812">
    <property type="entry name" value="Efflux_drug-R_Bcr/CmlA"/>
</dbReference>
<comment type="subcellular location">
    <subcellularLocation>
        <location evidence="8">Cell inner membrane</location>
        <topology evidence="8">Multi-pass membrane protein</topology>
    </subcellularLocation>
    <subcellularLocation>
        <location evidence="1">Cell membrane</location>
        <topology evidence="1">Multi-pass membrane protein</topology>
    </subcellularLocation>
</comment>
<organism evidence="10 11">
    <name type="scientific">Novosphingobium resinovorum</name>
    <dbReference type="NCBI Taxonomy" id="158500"/>
    <lineage>
        <taxon>Bacteria</taxon>
        <taxon>Pseudomonadati</taxon>
        <taxon>Pseudomonadota</taxon>
        <taxon>Alphaproteobacteria</taxon>
        <taxon>Sphingomonadales</taxon>
        <taxon>Sphingomonadaceae</taxon>
        <taxon>Novosphingobium</taxon>
    </lineage>
</organism>
<dbReference type="Proteomes" id="UP000094626">
    <property type="component" value="Plasmid pSA2"/>
</dbReference>
<keyword evidence="8" id="KW-0997">Cell inner membrane</keyword>
<evidence type="ECO:0000256" key="6">
    <source>
        <dbReference type="ARBA" id="ARBA00022989"/>
    </source>
</evidence>
<feature type="transmembrane region" description="Helical" evidence="8">
    <location>
        <begin position="43"/>
        <end position="62"/>
    </location>
</feature>
<dbReference type="InterPro" id="IPR036259">
    <property type="entry name" value="MFS_trans_sf"/>
</dbReference>
<dbReference type="OrthoDB" id="9800416at2"/>
<reference evidence="11" key="1">
    <citation type="journal article" date="2017" name="J. Biotechnol.">
        <title>Complete genome sequence of Novosphingobium resinovorum SA1, a versatile xenobiotic-degrading bacterium capable of utilizing sulfanilic acid.</title>
        <authorList>
            <person name="Hegedus B."/>
            <person name="Kos P.B."/>
            <person name="Balint B."/>
            <person name="Maroti G."/>
            <person name="Gan H.M."/>
            <person name="Perei K."/>
            <person name="Rakhely G."/>
        </authorList>
    </citation>
    <scope>NUCLEOTIDE SEQUENCE [LARGE SCALE GENOMIC DNA]</scope>
    <source>
        <strain evidence="11">SA1</strain>
    </source>
</reference>
<feature type="transmembrane region" description="Helical" evidence="8">
    <location>
        <begin position="302"/>
        <end position="327"/>
    </location>
</feature>
<accession>A0A1D8AEF3</accession>
<dbReference type="GO" id="GO:1990961">
    <property type="term" value="P:xenobiotic detoxification by transmembrane export across the plasma membrane"/>
    <property type="evidence" value="ECO:0007669"/>
    <property type="project" value="InterPro"/>
</dbReference>
<dbReference type="InterPro" id="IPR011701">
    <property type="entry name" value="MFS"/>
</dbReference>
<keyword evidence="5 8" id="KW-0812">Transmembrane</keyword>
<evidence type="ECO:0000256" key="4">
    <source>
        <dbReference type="ARBA" id="ARBA00022475"/>
    </source>
</evidence>
<feature type="transmembrane region" description="Helical" evidence="8">
    <location>
        <begin position="7"/>
        <end position="31"/>
    </location>
</feature>
<evidence type="ECO:0000259" key="9">
    <source>
        <dbReference type="PROSITE" id="PS50850"/>
    </source>
</evidence>
<dbReference type="AlphaFoldDB" id="A0A1D8AEF3"/>
<dbReference type="KEGG" id="nre:BES08_26940"/>
<keyword evidence="10" id="KW-0614">Plasmid</keyword>
<evidence type="ECO:0000256" key="2">
    <source>
        <dbReference type="ARBA" id="ARBA00006236"/>
    </source>
</evidence>
<keyword evidence="11" id="KW-1185">Reference proteome</keyword>
<dbReference type="PANTHER" id="PTHR23502">
    <property type="entry name" value="MAJOR FACILITATOR SUPERFAMILY"/>
    <property type="match status" value="1"/>
</dbReference>
<feature type="transmembrane region" description="Helical" evidence="8">
    <location>
        <begin position="245"/>
        <end position="263"/>
    </location>
</feature>
<sequence length="395" mass="39986">MVTARKIPLWLLGLITLSGSLGMHVFVPALPLAGMELGADPRLMQWTIVAYILGMALGQPFYGPIADRWGRRPVLLAGLATFVVGGAAAGLATGAHGLIASRFVQALGGSAGLVLGRAIVRDSAMAGEAASKLALMNLSMTIGPGLAPLVGGAIATLLGWRAIFAVLTVVGLANLACVYALLPETRAVRADKGPSVLRGYGHLLRSPAYLYYTIGGGCATSSLYAFISAAPLIFVHQLHKDPANLGFYLTTIALGLSAGALTANRISRRVAVHRLLGWATLVSLLGAGTFLASVLAGQLGVAVTLASIAVFTFGAGLASPSALAEALGVDPALAGSASGLYGGLQMASGSVFAALSGVGGNPALAAALVLVGAVLASQWCFWRADRLQARAPALA</sequence>
<name>A0A1D8AEF3_9SPHN</name>
<dbReference type="Gene3D" id="1.20.1720.10">
    <property type="entry name" value="Multidrug resistance protein D"/>
    <property type="match status" value="1"/>
</dbReference>